<dbReference type="STRING" id="190192.MK1644"/>
<dbReference type="HOGENOM" id="CLU_3039057_0_0_2"/>
<dbReference type="EnsemblBacteria" id="AAM02857">
    <property type="protein sequence ID" value="AAM02857"/>
    <property type="gene ID" value="MK1644"/>
</dbReference>
<dbReference type="KEGG" id="mka:MK1644"/>
<dbReference type="OrthoDB" id="377772at2157"/>
<name>Q8TUV9_METKA</name>
<evidence type="ECO:0000313" key="2">
    <source>
        <dbReference type="Proteomes" id="UP000001826"/>
    </source>
</evidence>
<dbReference type="AlphaFoldDB" id="Q8TUV9"/>
<evidence type="ECO:0000313" key="1">
    <source>
        <dbReference type="EMBL" id="AAM02857.1"/>
    </source>
</evidence>
<dbReference type="Proteomes" id="UP000001826">
    <property type="component" value="Chromosome"/>
</dbReference>
<sequence length="54" mass="5618">MEERDEGDYVVVKCRECGHVIVRRKVGSAGLTTETLGIAVAAAVTATAIASTLV</sequence>
<reference evidence="1 2" key="1">
    <citation type="journal article" date="2002" name="Proc. Natl. Acad. Sci. U.S.A.">
        <title>The complete genome of hyperthermophile Methanopyrus kandleri AV19 and monophyly of archaeal methanogens.</title>
        <authorList>
            <person name="Slesarev A.I."/>
            <person name="Mezhevaya K.V."/>
            <person name="Makarova K.S."/>
            <person name="Polushin N.N."/>
            <person name="Shcherbinina O.V."/>
            <person name="Shakhova V.V."/>
            <person name="Belova G.I."/>
            <person name="Aravind L."/>
            <person name="Natale D.A."/>
            <person name="Rogozin I.B."/>
            <person name="Tatusov R.L."/>
            <person name="Wolf Y.I."/>
            <person name="Stetter K.O."/>
            <person name="Malykh A.G."/>
            <person name="Koonin E.V."/>
            <person name="Kozyavkin S.A."/>
        </authorList>
    </citation>
    <scope>NUCLEOTIDE SEQUENCE [LARGE SCALE GENOMIC DNA]</scope>
    <source>
        <strain evidence="2">AV19 / DSM 6324 / JCM 9639 / NBRC 100938</strain>
    </source>
</reference>
<accession>Q8TUV9</accession>
<dbReference type="RefSeq" id="WP_011020012.1">
    <property type="nucleotide sequence ID" value="NC_003551.1"/>
</dbReference>
<keyword evidence="2" id="KW-1185">Reference proteome</keyword>
<dbReference type="GeneID" id="1478239"/>
<dbReference type="InParanoid" id="Q8TUV9"/>
<dbReference type="EMBL" id="AE009439">
    <property type="protein sequence ID" value="AAM02857.1"/>
    <property type="molecule type" value="Genomic_DNA"/>
</dbReference>
<proteinExistence type="predicted"/>
<organism evidence="1 2">
    <name type="scientific">Methanopyrus kandleri (strain AV19 / DSM 6324 / JCM 9639 / NBRC 100938)</name>
    <dbReference type="NCBI Taxonomy" id="190192"/>
    <lineage>
        <taxon>Archaea</taxon>
        <taxon>Methanobacteriati</taxon>
        <taxon>Methanobacteriota</taxon>
        <taxon>Methanomada group</taxon>
        <taxon>Methanopyri</taxon>
        <taxon>Methanopyrales</taxon>
        <taxon>Methanopyraceae</taxon>
        <taxon>Methanopyrus</taxon>
    </lineage>
</organism>
<protein>
    <submittedName>
        <fullName evidence="1">Uncharacterized protein</fullName>
    </submittedName>
</protein>
<gene>
    <name evidence="1" type="ordered locus">MK1644</name>
</gene>
<dbReference type="PaxDb" id="190192-MK1644"/>